<evidence type="ECO:0000313" key="3">
    <source>
        <dbReference type="Proteomes" id="UP000535437"/>
    </source>
</evidence>
<name>A0A7Z0GLZ0_9MICC</name>
<gene>
    <name evidence="2" type="ORF">HNR09_001848</name>
</gene>
<dbReference type="Gene3D" id="3.30.9.10">
    <property type="entry name" value="D-Amino Acid Oxidase, subunit A, domain 2"/>
    <property type="match status" value="1"/>
</dbReference>
<comment type="caution">
    <text evidence="2">The sequence shown here is derived from an EMBL/GenBank/DDBJ whole genome shotgun (WGS) entry which is preliminary data.</text>
</comment>
<keyword evidence="3" id="KW-1185">Reference proteome</keyword>
<dbReference type="Pfam" id="PF01266">
    <property type="entry name" value="DAO"/>
    <property type="match status" value="1"/>
</dbReference>
<proteinExistence type="predicted"/>
<organism evidence="2 3">
    <name type="scientific">Nesterenkonia xinjiangensis</name>
    <dbReference type="NCBI Taxonomy" id="225327"/>
    <lineage>
        <taxon>Bacteria</taxon>
        <taxon>Bacillati</taxon>
        <taxon>Actinomycetota</taxon>
        <taxon>Actinomycetes</taxon>
        <taxon>Micrococcales</taxon>
        <taxon>Micrococcaceae</taxon>
        <taxon>Nesterenkonia</taxon>
    </lineage>
</organism>
<accession>A0A7Z0GLZ0</accession>
<reference evidence="2 3" key="1">
    <citation type="submission" date="2020-07" db="EMBL/GenBank/DDBJ databases">
        <title>Sequencing the genomes of 1000 actinobacteria strains.</title>
        <authorList>
            <person name="Klenk H.-P."/>
        </authorList>
    </citation>
    <scope>NUCLEOTIDE SEQUENCE [LARGE SCALE GENOMIC DNA]</scope>
    <source>
        <strain evidence="2 3">DSM 15475</strain>
    </source>
</reference>
<dbReference type="InterPro" id="IPR006076">
    <property type="entry name" value="FAD-dep_OxRdtase"/>
</dbReference>
<protein>
    <submittedName>
        <fullName evidence="2">Glycine/D-amino acid oxidase-like deaminating enzyme</fullName>
    </submittedName>
</protein>
<dbReference type="RefSeq" id="WP_179541780.1">
    <property type="nucleotide sequence ID" value="NZ_BAAALL010000005.1"/>
</dbReference>
<feature type="domain" description="FAD dependent oxidoreductase" evidence="1">
    <location>
        <begin position="42"/>
        <end position="410"/>
    </location>
</feature>
<sequence>METTTTGWGRQALEGAKLAPLWLDTERRPAPRPAAQDGAQVDLLVVGGGFTGLWTALRAVERSPGTRVLLVEADRLAEHATGRNGGFCEASLTHGEENGRSRWPQEYETLERLGLENLDEIQETVERYGIDCGFLRGGALSVATRPHEVEAFEPGTPGFLDADAVRQHVDSPTYLAGRLDPDACAVVDPARLAWGLAEAAESHGVTISEHSRLESIRRSSAATRGGVAVRLSTPQGEATVTAGRVVLATNAFPNPLGRSWRHLRTRWETVPVYDYVLATEPLTDEQLAAIRWDPAVGVADAGNQFHYYRITPDRRILWGGYDVIYHFGRSIQQEHLDRPRTYQKLADHFAQTFPQLEGIRFTHRWAGVIDTSTQFCALFGRAHGGRTVYATGFTGLGVGASRFAAEVMLDLLERRRTERTQLEMVRRRPLPFPPEPLAWIGIRITTWARVREDRTGRKNLWLRALDRLGLGFDS</sequence>
<evidence type="ECO:0000313" key="2">
    <source>
        <dbReference type="EMBL" id="NYJ78437.1"/>
    </source>
</evidence>
<dbReference type="PANTHER" id="PTHR13847:SF281">
    <property type="entry name" value="FAD DEPENDENT OXIDOREDUCTASE DOMAIN-CONTAINING PROTEIN"/>
    <property type="match status" value="1"/>
</dbReference>
<evidence type="ECO:0000259" key="1">
    <source>
        <dbReference type="Pfam" id="PF01266"/>
    </source>
</evidence>
<dbReference type="SUPFAM" id="SSF51905">
    <property type="entry name" value="FAD/NAD(P)-binding domain"/>
    <property type="match status" value="1"/>
</dbReference>
<dbReference type="EMBL" id="JACCFY010000001">
    <property type="protein sequence ID" value="NYJ78437.1"/>
    <property type="molecule type" value="Genomic_DNA"/>
</dbReference>
<dbReference type="InterPro" id="IPR036188">
    <property type="entry name" value="FAD/NAD-bd_sf"/>
</dbReference>
<dbReference type="Proteomes" id="UP000535437">
    <property type="component" value="Unassembled WGS sequence"/>
</dbReference>
<dbReference type="PANTHER" id="PTHR13847">
    <property type="entry name" value="SARCOSINE DEHYDROGENASE-RELATED"/>
    <property type="match status" value="1"/>
</dbReference>
<dbReference type="GO" id="GO:0005737">
    <property type="term" value="C:cytoplasm"/>
    <property type="evidence" value="ECO:0007669"/>
    <property type="project" value="TreeGrafter"/>
</dbReference>
<dbReference type="AlphaFoldDB" id="A0A7Z0GLZ0"/>
<dbReference type="Gene3D" id="3.50.50.60">
    <property type="entry name" value="FAD/NAD(P)-binding domain"/>
    <property type="match status" value="1"/>
</dbReference>